<dbReference type="EMBL" id="CP032518">
    <property type="protein sequence ID" value="QEZ43565.1"/>
    <property type="molecule type" value="Genomic_DNA"/>
</dbReference>
<sequence>MADLRIRHWHNDYTVPGSHPAPAALGHQLDALAPQLAQALADQLDALGLDDDAVVLLPRLEIECEIDTACPGEQVVRHWSRQLALAFAHALADPAGDAVRMPSRAAYHARFIERLLRGDGWDSWLFHRFAGLRMLPAGAAIRTLLTEDAATGRATLALLDEASWPMLLAALGEREAVRILYRWHEQEREAAEAGALEPAASAWRQAPPGRVAPPLLALWLLAHGGAAQPAGAGALCWLAVLLSMPDDMAAGELARMATHGVIDKMPALATDPDWLLLLATTPQPVRAAMASLAAQARQVPQDRAQPATGAAQESLDAPFGGLAWLLPALHDLCGLCDLCDSGWASALPAPPAGAGSARDLAVLLALAIAAGHRGERVWRDPFWRTFLQVAPGFALPALHDWLADADACAPARALAATLRRCAFTGAARLRVPAGATRTEVWIEPGSACRLHATTPLSGLAESAPLPFAMRLRLTRLLRQDLALLRASPVLAALPPGWQDLFATLAQAALRRTAFRIPGAACCTLPYLFANVLDTRGEARREGAAAVAWTLSLRRPPLHVLLSLNGMARLRLTWPGQRQLALHCTE</sequence>
<gene>
    <name evidence="1" type="ORF">D2917_04485</name>
</gene>
<organism evidence="1 2">
    <name type="scientific">Cupriavidus oxalaticus</name>
    <dbReference type="NCBI Taxonomy" id="96344"/>
    <lineage>
        <taxon>Bacteria</taxon>
        <taxon>Pseudomonadati</taxon>
        <taxon>Pseudomonadota</taxon>
        <taxon>Betaproteobacteria</taxon>
        <taxon>Burkholderiales</taxon>
        <taxon>Burkholderiaceae</taxon>
        <taxon>Cupriavidus</taxon>
    </lineage>
</organism>
<accession>A0A5P3VCK2</accession>
<proteinExistence type="predicted"/>
<dbReference type="AlphaFoldDB" id="A0A5P3VCK2"/>
<name>A0A5P3VCK2_9BURK</name>
<dbReference type="Proteomes" id="UP000325743">
    <property type="component" value="Chromosome 1"/>
</dbReference>
<evidence type="ECO:0000313" key="2">
    <source>
        <dbReference type="Proteomes" id="UP000325743"/>
    </source>
</evidence>
<evidence type="ECO:0000313" key="1">
    <source>
        <dbReference type="EMBL" id="QEZ43565.1"/>
    </source>
</evidence>
<reference evidence="1 2" key="1">
    <citation type="submission" date="2018-09" db="EMBL/GenBank/DDBJ databases">
        <title>Complete genome sequence of Cupriavidus oxalaticus T2, a bacterium capable of phenol tolerance and degradation.</title>
        <authorList>
            <person name="Yan J."/>
        </authorList>
    </citation>
    <scope>NUCLEOTIDE SEQUENCE [LARGE SCALE GENOMIC DNA]</scope>
    <source>
        <strain evidence="1 2">T2</strain>
    </source>
</reference>
<protein>
    <submittedName>
        <fullName evidence="1">Uncharacterized protein</fullName>
    </submittedName>
</protein>
<dbReference type="RefSeq" id="WP_151069706.1">
    <property type="nucleotide sequence ID" value="NZ_CP032518.1"/>
</dbReference>